<comment type="similarity">
    <text evidence="7">Belongs to the binding-protein-dependent transport system permease family.</text>
</comment>
<dbReference type="InterPro" id="IPR000515">
    <property type="entry name" value="MetI-like"/>
</dbReference>
<dbReference type="Pfam" id="PF00528">
    <property type="entry name" value="BPD_transp_1"/>
    <property type="match status" value="1"/>
</dbReference>
<protein>
    <submittedName>
        <fullName evidence="9">ABC transporter permease</fullName>
    </submittedName>
</protein>
<dbReference type="EMBL" id="BAAAQN010000034">
    <property type="protein sequence ID" value="GAA2043034.1"/>
    <property type="molecule type" value="Genomic_DNA"/>
</dbReference>
<feature type="transmembrane region" description="Helical" evidence="7">
    <location>
        <begin position="148"/>
        <end position="175"/>
    </location>
</feature>
<evidence type="ECO:0000256" key="4">
    <source>
        <dbReference type="ARBA" id="ARBA00022692"/>
    </source>
</evidence>
<comment type="caution">
    <text evidence="9">The sequence shown here is derived from an EMBL/GenBank/DDBJ whole genome shotgun (WGS) entry which is preliminary data.</text>
</comment>
<keyword evidence="4 7" id="KW-0812">Transmembrane</keyword>
<feature type="domain" description="ABC transmembrane type-1" evidence="8">
    <location>
        <begin position="113"/>
        <end position="314"/>
    </location>
</feature>
<accession>A0ABP5GE58</accession>
<proteinExistence type="inferred from homology"/>
<dbReference type="SUPFAM" id="SSF161098">
    <property type="entry name" value="MetI-like"/>
    <property type="match status" value="1"/>
</dbReference>
<evidence type="ECO:0000313" key="9">
    <source>
        <dbReference type="EMBL" id="GAA2043034.1"/>
    </source>
</evidence>
<keyword evidence="10" id="KW-1185">Reference proteome</keyword>
<dbReference type="Gene3D" id="1.10.3720.10">
    <property type="entry name" value="MetI-like"/>
    <property type="match status" value="1"/>
</dbReference>
<keyword evidence="3" id="KW-1003">Cell membrane</keyword>
<keyword evidence="2 7" id="KW-0813">Transport</keyword>
<evidence type="ECO:0000256" key="6">
    <source>
        <dbReference type="ARBA" id="ARBA00023136"/>
    </source>
</evidence>
<gene>
    <name evidence="9" type="ORF">GCM10009839_52610</name>
</gene>
<keyword evidence="6 7" id="KW-0472">Membrane</keyword>
<feature type="transmembrane region" description="Helical" evidence="7">
    <location>
        <begin position="117"/>
        <end position="136"/>
    </location>
</feature>
<dbReference type="PANTHER" id="PTHR43163">
    <property type="entry name" value="DIPEPTIDE TRANSPORT SYSTEM PERMEASE PROTEIN DPPB-RELATED"/>
    <property type="match status" value="1"/>
</dbReference>
<evidence type="ECO:0000256" key="1">
    <source>
        <dbReference type="ARBA" id="ARBA00004651"/>
    </source>
</evidence>
<evidence type="ECO:0000256" key="5">
    <source>
        <dbReference type="ARBA" id="ARBA00022989"/>
    </source>
</evidence>
<evidence type="ECO:0000256" key="3">
    <source>
        <dbReference type="ARBA" id="ARBA00022475"/>
    </source>
</evidence>
<feature type="transmembrane region" description="Helical" evidence="7">
    <location>
        <begin position="187"/>
        <end position="210"/>
    </location>
</feature>
<dbReference type="PROSITE" id="PS50928">
    <property type="entry name" value="ABC_TM1"/>
    <property type="match status" value="1"/>
</dbReference>
<dbReference type="InterPro" id="IPR035906">
    <property type="entry name" value="MetI-like_sf"/>
</dbReference>
<organism evidence="9 10">
    <name type="scientific">Catenulispora yoronensis</name>
    <dbReference type="NCBI Taxonomy" id="450799"/>
    <lineage>
        <taxon>Bacteria</taxon>
        <taxon>Bacillati</taxon>
        <taxon>Actinomycetota</taxon>
        <taxon>Actinomycetes</taxon>
        <taxon>Catenulisporales</taxon>
        <taxon>Catenulisporaceae</taxon>
        <taxon>Catenulispora</taxon>
    </lineage>
</organism>
<evidence type="ECO:0000313" key="10">
    <source>
        <dbReference type="Proteomes" id="UP001500751"/>
    </source>
</evidence>
<sequence>MSRTDPAPDGAGRSRPAVPWWLARRLASGAFVLLGAATVAFAALHLLPGDPVATVLGGEPATPAVVRQVRAELGVGRPWPAEYLRFLGRMATGDLGFSHQLNEPVGRVVGDQLDSTVALAAAAAALGILGALASALATAGPGRRFRRLAVGGLELVAVSTPTFWSAILLLTLFSFRLHLFPVVGGDGLAGLVLPTLTLALPIAAVLGRLLREELDRALAQPFAVTARAQGLRESRIRSRYALRHAALPAVTLSGWIIGSLLSGAVLVETVFGRPGIGRVAQEAIFDGDLPVVVGVVMLSAAVFVVLNIVVDTLYLLIDPRLRAA</sequence>
<keyword evidence="5 7" id="KW-1133">Transmembrane helix</keyword>
<feature type="transmembrane region" description="Helical" evidence="7">
    <location>
        <begin position="291"/>
        <end position="317"/>
    </location>
</feature>
<dbReference type="RefSeq" id="WP_344668322.1">
    <property type="nucleotide sequence ID" value="NZ_BAAAQN010000034.1"/>
</dbReference>
<comment type="subcellular location">
    <subcellularLocation>
        <location evidence="1 7">Cell membrane</location>
        <topology evidence="1 7">Multi-pass membrane protein</topology>
    </subcellularLocation>
</comment>
<evidence type="ECO:0000259" key="8">
    <source>
        <dbReference type="PROSITE" id="PS50928"/>
    </source>
</evidence>
<dbReference type="Proteomes" id="UP001500751">
    <property type="component" value="Unassembled WGS sequence"/>
</dbReference>
<dbReference type="InterPro" id="IPR045621">
    <property type="entry name" value="BPD_transp_1_N"/>
</dbReference>
<evidence type="ECO:0000256" key="7">
    <source>
        <dbReference type="RuleBase" id="RU363032"/>
    </source>
</evidence>
<evidence type="ECO:0000256" key="2">
    <source>
        <dbReference type="ARBA" id="ARBA00022448"/>
    </source>
</evidence>
<dbReference type="Pfam" id="PF19300">
    <property type="entry name" value="BPD_transp_1_N"/>
    <property type="match status" value="1"/>
</dbReference>
<dbReference type="PANTHER" id="PTHR43163:SF6">
    <property type="entry name" value="DIPEPTIDE TRANSPORT SYSTEM PERMEASE PROTEIN DPPB-RELATED"/>
    <property type="match status" value="1"/>
</dbReference>
<feature type="transmembrane region" description="Helical" evidence="7">
    <location>
        <begin position="245"/>
        <end position="271"/>
    </location>
</feature>
<name>A0ABP5GE58_9ACTN</name>
<feature type="transmembrane region" description="Helical" evidence="7">
    <location>
        <begin position="26"/>
        <end position="47"/>
    </location>
</feature>
<reference evidence="10" key="1">
    <citation type="journal article" date="2019" name="Int. J. Syst. Evol. Microbiol.">
        <title>The Global Catalogue of Microorganisms (GCM) 10K type strain sequencing project: providing services to taxonomists for standard genome sequencing and annotation.</title>
        <authorList>
            <consortium name="The Broad Institute Genomics Platform"/>
            <consortium name="The Broad Institute Genome Sequencing Center for Infectious Disease"/>
            <person name="Wu L."/>
            <person name="Ma J."/>
        </authorList>
    </citation>
    <scope>NUCLEOTIDE SEQUENCE [LARGE SCALE GENOMIC DNA]</scope>
    <source>
        <strain evidence="10">JCM 16014</strain>
    </source>
</reference>